<reference evidence="1 2" key="1">
    <citation type="journal article" date="2012" name="Genome Biol.">
        <title>Genome and low-iron response of an oceanic diatom adapted to chronic iron limitation.</title>
        <authorList>
            <person name="Lommer M."/>
            <person name="Specht M."/>
            <person name="Roy A.S."/>
            <person name="Kraemer L."/>
            <person name="Andreson R."/>
            <person name="Gutowska M.A."/>
            <person name="Wolf J."/>
            <person name="Bergner S.V."/>
            <person name="Schilhabel M.B."/>
            <person name="Klostermeier U.C."/>
            <person name="Beiko R.G."/>
            <person name="Rosenstiel P."/>
            <person name="Hippler M."/>
            <person name="Laroche J."/>
        </authorList>
    </citation>
    <scope>NUCLEOTIDE SEQUENCE [LARGE SCALE GENOMIC DNA]</scope>
    <source>
        <strain evidence="1 2">CCMP1005</strain>
    </source>
</reference>
<dbReference type="Proteomes" id="UP000266841">
    <property type="component" value="Unassembled WGS sequence"/>
</dbReference>
<proteinExistence type="predicted"/>
<feature type="non-terminal residue" evidence="1">
    <location>
        <position position="1"/>
    </location>
</feature>
<name>K0TLF8_THAOC</name>
<dbReference type="AlphaFoldDB" id="K0TLF8"/>
<accession>K0TLF8</accession>
<organism evidence="1 2">
    <name type="scientific">Thalassiosira oceanica</name>
    <name type="common">Marine diatom</name>
    <dbReference type="NCBI Taxonomy" id="159749"/>
    <lineage>
        <taxon>Eukaryota</taxon>
        <taxon>Sar</taxon>
        <taxon>Stramenopiles</taxon>
        <taxon>Ochrophyta</taxon>
        <taxon>Bacillariophyta</taxon>
        <taxon>Coscinodiscophyceae</taxon>
        <taxon>Thalassiosirophycidae</taxon>
        <taxon>Thalassiosirales</taxon>
        <taxon>Thalassiosiraceae</taxon>
        <taxon>Thalassiosira</taxon>
    </lineage>
</organism>
<comment type="caution">
    <text evidence="1">The sequence shown here is derived from an EMBL/GenBank/DDBJ whole genome shotgun (WGS) entry which is preliminary data.</text>
</comment>
<gene>
    <name evidence="1" type="ORF">THAOC_06693</name>
</gene>
<dbReference type="EMBL" id="AGNL01006730">
    <property type="protein sequence ID" value="EJK71827.1"/>
    <property type="molecule type" value="Genomic_DNA"/>
</dbReference>
<keyword evidence="2" id="KW-1185">Reference proteome</keyword>
<evidence type="ECO:0000313" key="2">
    <source>
        <dbReference type="Proteomes" id="UP000266841"/>
    </source>
</evidence>
<protein>
    <submittedName>
        <fullName evidence="1">Uncharacterized protein</fullName>
    </submittedName>
</protein>
<sequence length="177" mass="19614">NDRSCGCFYWEDSDYEFDTNCNNAVKAGSSKIACYRHGYQQFFVPSSWIPGIYNSDPSKSESSQDYQFQIDGYVTNKIPSGIWNGQWETQTSDQCPTALLEGLLNICDESMALLLGSDTSIGELRNVSKEVNEKGPKYMPGNCCLDTPSTSEWFGYYPVHTLVAVGSAIPATFCKTA</sequence>
<evidence type="ECO:0000313" key="1">
    <source>
        <dbReference type="EMBL" id="EJK71827.1"/>
    </source>
</evidence>